<sequence>MLMSKKEIQNIDLKNFNEGDAQSFLIDVIHKFSQDIIAAETTSDIFHVLVNDVAKQMALKDCVLYKVNREIKQIEQIATYRENKFEDGQIKNALTLNFGEGHAGLVAETGSSLLIKDVSKSKNYKFDVSMAGSELVIPVKINDEVYAVISSEHPEPYFYTEYHLKLWDVIASIATGALVKIHKKEELVKIQHRLEDLLDKQSEDLDKAIEMLSDQFAKLKQYREKQETLMQEIHHRVTNNLQIISSILRLYMSKDTVESVNTLNAIHNRVQVMALIHQNIYKTMESGMVGLNSYMSDLLNYLKSTTSRFVIGTGYEVEINFLSIDVLVSFGLYITEVFYMWVDLADQHGLEAIELRFEVLKTKDERSFEINIYDQSKIALFENVDFHSTDEMGCILISALTDQLEGELSYTYENQNRIRLTIMS</sequence>
<dbReference type="EMBL" id="PJNI01000014">
    <property type="protein sequence ID" value="PKR80056.1"/>
    <property type="molecule type" value="Genomic_DNA"/>
</dbReference>
<evidence type="ECO:0000256" key="4">
    <source>
        <dbReference type="ARBA" id="ARBA00022679"/>
    </source>
</evidence>
<dbReference type="Proteomes" id="UP000236654">
    <property type="component" value="Unassembled WGS sequence"/>
</dbReference>
<reference evidence="9 10" key="1">
    <citation type="submission" date="2017-12" db="EMBL/GenBank/DDBJ databases">
        <title>The draft genome sequence of Brumimicrobium saltpan LHR20.</title>
        <authorList>
            <person name="Do Z.-J."/>
            <person name="Luo H.-R."/>
        </authorList>
    </citation>
    <scope>NUCLEOTIDE SEQUENCE [LARGE SCALE GENOMIC DNA]</scope>
    <source>
        <strain evidence="9 10">LHR20</strain>
    </source>
</reference>
<accession>A0A2I0R0E3</accession>
<evidence type="ECO:0000256" key="6">
    <source>
        <dbReference type="ARBA" id="ARBA00022777"/>
    </source>
</evidence>
<evidence type="ECO:0000313" key="10">
    <source>
        <dbReference type="Proteomes" id="UP000236654"/>
    </source>
</evidence>
<evidence type="ECO:0000256" key="7">
    <source>
        <dbReference type="ARBA" id="ARBA00022840"/>
    </source>
</evidence>
<evidence type="ECO:0000313" key="9">
    <source>
        <dbReference type="EMBL" id="PKR80056.1"/>
    </source>
</evidence>
<dbReference type="PANTHER" id="PTHR41523">
    <property type="entry name" value="TWO-COMPONENT SYSTEM SENSOR PROTEIN"/>
    <property type="match status" value="1"/>
</dbReference>
<gene>
    <name evidence="9" type="ORF">CW751_11865</name>
</gene>
<dbReference type="OrthoDB" id="9809908at2"/>
<dbReference type="SMART" id="SM00065">
    <property type="entry name" value="GAF"/>
    <property type="match status" value="1"/>
</dbReference>
<protein>
    <recommendedName>
        <fullName evidence="2">histidine kinase</fullName>
        <ecNumber evidence="2">2.7.13.3</ecNumber>
    </recommendedName>
</protein>
<comment type="catalytic activity">
    <reaction evidence="1">
        <text>ATP + protein L-histidine = ADP + protein N-phospho-L-histidine.</text>
        <dbReference type="EC" id="2.7.13.3"/>
    </reaction>
</comment>
<dbReference type="InterPro" id="IPR029016">
    <property type="entry name" value="GAF-like_dom_sf"/>
</dbReference>
<dbReference type="Gene3D" id="3.30.450.40">
    <property type="match status" value="1"/>
</dbReference>
<keyword evidence="6" id="KW-0418">Kinase</keyword>
<dbReference type="PANTHER" id="PTHR41523:SF8">
    <property type="entry name" value="ETHYLENE RESPONSE SENSOR PROTEIN"/>
    <property type="match status" value="1"/>
</dbReference>
<dbReference type="AlphaFoldDB" id="A0A2I0R0E3"/>
<evidence type="ECO:0000256" key="2">
    <source>
        <dbReference type="ARBA" id="ARBA00012438"/>
    </source>
</evidence>
<feature type="domain" description="GAF" evidence="8">
    <location>
        <begin position="41"/>
        <end position="188"/>
    </location>
</feature>
<evidence type="ECO:0000256" key="5">
    <source>
        <dbReference type="ARBA" id="ARBA00022741"/>
    </source>
</evidence>
<dbReference type="InterPro" id="IPR003018">
    <property type="entry name" value="GAF"/>
</dbReference>
<name>A0A2I0R0E3_9FLAO</name>
<dbReference type="EC" id="2.7.13.3" evidence="2"/>
<dbReference type="InterPro" id="IPR011495">
    <property type="entry name" value="Sig_transdc_His_kin_sub2_dim/P"/>
</dbReference>
<proteinExistence type="predicted"/>
<dbReference type="Pfam" id="PF13185">
    <property type="entry name" value="GAF_2"/>
    <property type="match status" value="1"/>
</dbReference>
<dbReference type="Gene3D" id="3.30.450.20">
    <property type="entry name" value="PAS domain"/>
    <property type="match status" value="1"/>
</dbReference>
<keyword evidence="10" id="KW-1185">Reference proteome</keyword>
<dbReference type="Pfam" id="PF07568">
    <property type="entry name" value="HisKA_2"/>
    <property type="match status" value="1"/>
</dbReference>
<organism evidence="9 10">
    <name type="scientific">Brumimicrobium salinarum</name>
    <dbReference type="NCBI Taxonomy" id="2058658"/>
    <lineage>
        <taxon>Bacteria</taxon>
        <taxon>Pseudomonadati</taxon>
        <taxon>Bacteroidota</taxon>
        <taxon>Flavobacteriia</taxon>
        <taxon>Flavobacteriales</taxon>
        <taxon>Crocinitomicaceae</taxon>
        <taxon>Brumimicrobium</taxon>
    </lineage>
</organism>
<evidence type="ECO:0000256" key="3">
    <source>
        <dbReference type="ARBA" id="ARBA00022553"/>
    </source>
</evidence>
<dbReference type="GO" id="GO:0005524">
    <property type="term" value="F:ATP binding"/>
    <property type="evidence" value="ECO:0007669"/>
    <property type="project" value="UniProtKB-KW"/>
</dbReference>
<dbReference type="GO" id="GO:0004673">
    <property type="term" value="F:protein histidine kinase activity"/>
    <property type="evidence" value="ECO:0007669"/>
    <property type="project" value="UniProtKB-EC"/>
</dbReference>
<evidence type="ECO:0000259" key="8">
    <source>
        <dbReference type="SMART" id="SM00065"/>
    </source>
</evidence>
<comment type="caution">
    <text evidence="9">The sequence shown here is derived from an EMBL/GenBank/DDBJ whole genome shotgun (WGS) entry which is preliminary data.</text>
</comment>
<dbReference type="SUPFAM" id="SSF55781">
    <property type="entry name" value="GAF domain-like"/>
    <property type="match status" value="1"/>
</dbReference>
<keyword evidence="4" id="KW-0808">Transferase</keyword>
<keyword evidence="5" id="KW-0547">Nucleotide-binding</keyword>
<evidence type="ECO:0000256" key="1">
    <source>
        <dbReference type="ARBA" id="ARBA00000085"/>
    </source>
</evidence>
<keyword evidence="3" id="KW-0597">Phosphoprotein</keyword>
<keyword evidence="7" id="KW-0067">ATP-binding</keyword>